<reference evidence="1 2" key="1">
    <citation type="submission" date="2015-05" db="EMBL/GenBank/DDBJ databases">
        <title>Genome sequencing and analysis of members of genus Stenotrophomonas.</title>
        <authorList>
            <person name="Patil P.P."/>
            <person name="Midha S."/>
            <person name="Patil P.B."/>
        </authorList>
    </citation>
    <scope>NUCLEOTIDE SEQUENCE [LARGE SCALE GENOMIC DNA]</scope>
    <source>
        <strain evidence="1 2">DSM 21508</strain>
    </source>
</reference>
<dbReference type="PATRIC" id="fig|517011.3.peg.1567"/>
<dbReference type="AlphaFoldDB" id="A0A0R0CWW7"/>
<proteinExistence type="predicted"/>
<evidence type="ECO:0000313" key="1">
    <source>
        <dbReference type="EMBL" id="KRG73712.1"/>
    </source>
</evidence>
<sequence>MPRTMQWALRHHSQGPAGQQLAQTLLSPRVIESLCQKRTRIDACRQPNFIISKQATDLEGKIDRVIRYWQQPLDSIEALCACERHDDWDTVCDCLHDLAFYAASETQRCHYYTGGGIALFKH</sequence>
<evidence type="ECO:0000313" key="2">
    <source>
        <dbReference type="Proteomes" id="UP000051386"/>
    </source>
</evidence>
<organism evidence="1 2">
    <name type="scientific">Stenotrophomonas chelatiphaga</name>
    <dbReference type="NCBI Taxonomy" id="517011"/>
    <lineage>
        <taxon>Bacteria</taxon>
        <taxon>Pseudomonadati</taxon>
        <taxon>Pseudomonadota</taxon>
        <taxon>Gammaproteobacteria</taxon>
        <taxon>Lysobacterales</taxon>
        <taxon>Lysobacteraceae</taxon>
        <taxon>Stenotrophomonas</taxon>
    </lineage>
</organism>
<dbReference type="Proteomes" id="UP000051386">
    <property type="component" value="Unassembled WGS sequence"/>
</dbReference>
<gene>
    <name evidence="1" type="ORF">ABB28_09490</name>
</gene>
<accession>A0A0R0CWW7</accession>
<comment type="caution">
    <text evidence="1">The sequence shown here is derived from an EMBL/GenBank/DDBJ whole genome shotgun (WGS) entry which is preliminary data.</text>
</comment>
<protein>
    <submittedName>
        <fullName evidence="1">Uncharacterized protein</fullName>
    </submittedName>
</protein>
<dbReference type="EMBL" id="LDJK01000039">
    <property type="protein sequence ID" value="KRG73712.1"/>
    <property type="molecule type" value="Genomic_DNA"/>
</dbReference>
<name>A0A0R0CWW7_9GAMM</name>
<keyword evidence="2" id="KW-1185">Reference proteome</keyword>